<dbReference type="InterPro" id="IPR043502">
    <property type="entry name" value="DNA/RNA_pol_sf"/>
</dbReference>
<accession>U6MX09</accession>
<evidence type="ECO:0000256" key="9">
    <source>
        <dbReference type="ARBA" id="ARBA00022842"/>
    </source>
</evidence>
<evidence type="ECO:0000256" key="10">
    <source>
        <dbReference type="ARBA" id="ARBA00022908"/>
    </source>
</evidence>
<sequence>MNPTQQRYSIYDQELLALVVALDKWSHLLRVSKVTAYTDHQALTHLQRLRASKPLRGRTARWLDFLAEFPDLHITYVQGARNQVADALSRRPGLSHACSHDTPSPPLMLAVAQAREAPCTRGRSANYRELAGLRSRRPRRRSTPPALSPALPEPNQEAANPTHTTQTPAAPPDVCHWPRAYSQCPIFSAPYKAAANQPGEALQLEFRNRQFTFRYVEPYLHIRVHGLWRICVPQFPEFLTHVLYSLHDHVTAGHRGQKKTFAALSKLYYWPGMRAYTTAYVESCTHCRASKYLNQKPAGLLQQLLIPSRRWAHVSLDFITDLPLTATGHDSILVLVDSLSKIAHFVPAAKSFTAADTVELLADRLIRYYGFPEVLISDRDPRFQSDLWNQLCRRFNIKRCMSPSYHPQSDGQTERVNRTLEQMLRTYIRSDEREWERLLPALELAYNTTSHSSTELSPFEVMIGENPLTAAELDIVGALAPTLTPPMTRLFRQLYDRAQSHILKAKWQQKYYADTKRRAVEYAVGDKVWLSSKHLPPFNSCPKLEPRYRGPFEVLQRIGTVAYRLALPPTYECHGVFHVSQLVPHRPRPPALVPSAADAAWPPIHDAAGNPTDEYEVDYIM</sequence>
<dbReference type="Pfam" id="PF24626">
    <property type="entry name" value="SH3_Tf2-1"/>
    <property type="match status" value="1"/>
</dbReference>
<evidence type="ECO:0000256" key="3">
    <source>
        <dbReference type="ARBA" id="ARBA00022695"/>
    </source>
</evidence>
<dbReference type="GO" id="GO:0006508">
    <property type="term" value="P:proteolysis"/>
    <property type="evidence" value="ECO:0007669"/>
    <property type="project" value="UniProtKB-KW"/>
</dbReference>
<reference evidence="17" key="1">
    <citation type="submission" date="2013-10" db="EMBL/GenBank/DDBJ databases">
        <title>Genomic analysis of the causative agents of coccidiosis in chickens.</title>
        <authorList>
            <person name="Reid A.J."/>
            <person name="Blake D."/>
            <person name="Billington K."/>
            <person name="Browne H."/>
            <person name="Dunn M."/>
            <person name="Hung S."/>
            <person name="Kawahara F."/>
            <person name="Miranda-Saavedra D."/>
            <person name="Mourier T."/>
            <person name="Nagra H."/>
            <person name="Otto T.D."/>
            <person name="Rawlings N."/>
            <person name="Sanchez A."/>
            <person name="Sanders M."/>
            <person name="Subramaniam C."/>
            <person name="Tay Y."/>
            <person name="Dear P."/>
            <person name="Doerig C."/>
            <person name="Gruber A."/>
            <person name="Parkinson J."/>
            <person name="Shirley M."/>
            <person name="Wan K.L."/>
            <person name="Berriman M."/>
            <person name="Tomley F."/>
            <person name="Pain A."/>
        </authorList>
    </citation>
    <scope>NUCLEOTIDE SEQUENCE [LARGE SCALE GENOMIC DNA]</scope>
    <source>
        <strain evidence="17">Houghton</strain>
    </source>
</reference>
<dbReference type="Gene3D" id="3.30.420.10">
    <property type="entry name" value="Ribonuclease H-like superfamily/Ribonuclease H"/>
    <property type="match status" value="1"/>
</dbReference>
<keyword evidence="11" id="KW-0695">RNA-directed DNA polymerase</keyword>
<keyword evidence="10" id="KW-0229">DNA integration</keyword>
<dbReference type="InterPro" id="IPR036397">
    <property type="entry name" value="RNaseH_sf"/>
</dbReference>
<gene>
    <name evidence="17" type="ORF">ENH_00037450</name>
</gene>
<evidence type="ECO:0000256" key="1">
    <source>
        <dbReference type="ARBA" id="ARBA00022670"/>
    </source>
</evidence>
<dbReference type="GO" id="GO:0004519">
    <property type="term" value="F:endonuclease activity"/>
    <property type="evidence" value="ECO:0007669"/>
    <property type="project" value="UniProtKB-KW"/>
</dbReference>
<keyword evidence="1" id="KW-0645">Protease</keyword>
<dbReference type="InterPro" id="IPR050951">
    <property type="entry name" value="Retrovirus_Pol_polyprotein"/>
</dbReference>
<keyword evidence="4" id="KW-0540">Nuclease</keyword>
<keyword evidence="14" id="KW-0233">DNA recombination</keyword>
<dbReference type="Pfam" id="PF17917">
    <property type="entry name" value="RT_RNaseH"/>
    <property type="match status" value="1"/>
</dbReference>
<dbReference type="PANTHER" id="PTHR37984">
    <property type="entry name" value="PROTEIN CBG26694"/>
    <property type="match status" value="1"/>
</dbReference>
<keyword evidence="7" id="KW-0255">Endonuclease</keyword>
<keyword evidence="5" id="KW-0479">Metal-binding</keyword>
<dbReference type="SUPFAM" id="SSF56672">
    <property type="entry name" value="DNA/RNA polymerases"/>
    <property type="match status" value="1"/>
</dbReference>
<organism evidence="17 18">
    <name type="scientific">Eimeria necatrix</name>
    <dbReference type="NCBI Taxonomy" id="51315"/>
    <lineage>
        <taxon>Eukaryota</taxon>
        <taxon>Sar</taxon>
        <taxon>Alveolata</taxon>
        <taxon>Apicomplexa</taxon>
        <taxon>Conoidasida</taxon>
        <taxon>Coccidia</taxon>
        <taxon>Eucoccidiorida</taxon>
        <taxon>Eimeriorina</taxon>
        <taxon>Eimeriidae</taxon>
        <taxon>Eimeria</taxon>
    </lineage>
</organism>
<keyword evidence="9" id="KW-0460">Magnesium</keyword>
<evidence type="ECO:0000256" key="7">
    <source>
        <dbReference type="ARBA" id="ARBA00022759"/>
    </source>
</evidence>
<dbReference type="InterPro" id="IPR056924">
    <property type="entry name" value="SH3_Tf2-1"/>
</dbReference>
<keyword evidence="13" id="KW-0238">DNA-binding</keyword>
<keyword evidence="3" id="KW-0548">Nucleotidyltransferase</keyword>
<dbReference type="VEuPathDB" id="ToxoDB:ENH_00037450"/>
<evidence type="ECO:0000256" key="12">
    <source>
        <dbReference type="ARBA" id="ARBA00022932"/>
    </source>
</evidence>
<evidence type="ECO:0000256" key="15">
    <source>
        <dbReference type="SAM" id="MobiDB-lite"/>
    </source>
</evidence>
<feature type="domain" description="Integrase catalytic" evidence="16">
    <location>
        <begin position="303"/>
        <end position="466"/>
    </location>
</feature>
<evidence type="ECO:0000256" key="14">
    <source>
        <dbReference type="ARBA" id="ARBA00023172"/>
    </source>
</evidence>
<dbReference type="PANTHER" id="PTHR37984:SF5">
    <property type="entry name" value="PROTEIN NYNRIN-LIKE"/>
    <property type="match status" value="1"/>
</dbReference>
<feature type="compositionally biased region" description="Low complexity" evidence="15">
    <location>
        <begin position="158"/>
        <end position="168"/>
    </location>
</feature>
<dbReference type="Gene3D" id="1.10.340.70">
    <property type="match status" value="1"/>
</dbReference>
<dbReference type="GO" id="GO:0003677">
    <property type="term" value="F:DNA binding"/>
    <property type="evidence" value="ECO:0007669"/>
    <property type="project" value="UniProtKB-KW"/>
</dbReference>
<keyword evidence="12" id="KW-0239">DNA-directed DNA polymerase</keyword>
<dbReference type="GO" id="GO:0003964">
    <property type="term" value="F:RNA-directed DNA polymerase activity"/>
    <property type="evidence" value="ECO:0007669"/>
    <property type="project" value="UniProtKB-KW"/>
</dbReference>
<dbReference type="GO" id="GO:0015074">
    <property type="term" value="P:DNA integration"/>
    <property type="evidence" value="ECO:0007669"/>
    <property type="project" value="UniProtKB-KW"/>
</dbReference>
<dbReference type="InterPro" id="IPR041373">
    <property type="entry name" value="RT_RNaseH"/>
</dbReference>
<dbReference type="RefSeq" id="XP_013435990.1">
    <property type="nucleotide sequence ID" value="XM_013580536.1"/>
</dbReference>
<keyword evidence="2" id="KW-0808">Transferase</keyword>
<evidence type="ECO:0000256" key="5">
    <source>
        <dbReference type="ARBA" id="ARBA00022723"/>
    </source>
</evidence>
<dbReference type="FunFam" id="3.30.420.10:FF:000032">
    <property type="entry name" value="Retrovirus-related Pol polyprotein from transposon 297-like Protein"/>
    <property type="match status" value="1"/>
</dbReference>
<dbReference type="PROSITE" id="PS50994">
    <property type="entry name" value="INTEGRASE"/>
    <property type="match status" value="1"/>
</dbReference>
<keyword evidence="18" id="KW-1185">Reference proteome</keyword>
<dbReference type="GO" id="GO:0003887">
    <property type="term" value="F:DNA-directed DNA polymerase activity"/>
    <property type="evidence" value="ECO:0007669"/>
    <property type="project" value="UniProtKB-KW"/>
</dbReference>
<dbReference type="Pfam" id="PF17921">
    <property type="entry name" value="Integrase_H2C2"/>
    <property type="match status" value="1"/>
</dbReference>
<dbReference type="GO" id="GO:0004190">
    <property type="term" value="F:aspartic-type endopeptidase activity"/>
    <property type="evidence" value="ECO:0007669"/>
    <property type="project" value="UniProtKB-KW"/>
</dbReference>
<dbReference type="InterPro" id="IPR012337">
    <property type="entry name" value="RNaseH-like_sf"/>
</dbReference>
<proteinExistence type="predicted"/>
<protein>
    <recommendedName>
        <fullName evidence="16">Integrase catalytic domain-containing protein</fullName>
    </recommendedName>
</protein>
<feature type="non-terminal residue" evidence="17">
    <location>
        <position position="621"/>
    </location>
</feature>
<dbReference type="OrthoDB" id="2013610at2759"/>
<dbReference type="GO" id="GO:0006310">
    <property type="term" value="P:DNA recombination"/>
    <property type="evidence" value="ECO:0007669"/>
    <property type="project" value="UniProtKB-KW"/>
</dbReference>
<evidence type="ECO:0000256" key="11">
    <source>
        <dbReference type="ARBA" id="ARBA00022918"/>
    </source>
</evidence>
<dbReference type="AlphaFoldDB" id="U6MX09"/>
<dbReference type="Proteomes" id="UP000030754">
    <property type="component" value="Unassembled WGS sequence"/>
</dbReference>
<evidence type="ECO:0000313" key="18">
    <source>
        <dbReference type="Proteomes" id="UP000030754"/>
    </source>
</evidence>
<keyword evidence="8" id="KW-0378">Hydrolase</keyword>
<dbReference type="EMBL" id="HG724538">
    <property type="protein sequence ID" value="CDJ67523.1"/>
    <property type="molecule type" value="Genomic_DNA"/>
</dbReference>
<evidence type="ECO:0000259" key="16">
    <source>
        <dbReference type="PROSITE" id="PS50994"/>
    </source>
</evidence>
<keyword evidence="6" id="KW-0064">Aspartyl protease</keyword>
<dbReference type="SUPFAM" id="SSF53098">
    <property type="entry name" value="Ribonuclease H-like"/>
    <property type="match status" value="1"/>
</dbReference>
<evidence type="ECO:0000256" key="2">
    <source>
        <dbReference type="ARBA" id="ARBA00022679"/>
    </source>
</evidence>
<evidence type="ECO:0000256" key="6">
    <source>
        <dbReference type="ARBA" id="ARBA00022750"/>
    </source>
</evidence>
<feature type="region of interest" description="Disordered" evidence="15">
    <location>
        <begin position="126"/>
        <end position="172"/>
    </location>
</feature>
<reference evidence="17" key="2">
    <citation type="submission" date="2013-10" db="EMBL/GenBank/DDBJ databases">
        <authorList>
            <person name="Aslett M."/>
        </authorList>
    </citation>
    <scope>NUCLEOTIDE SEQUENCE [LARGE SCALE GENOMIC DNA]</scope>
    <source>
        <strain evidence="17">Houghton</strain>
    </source>
</reference>
<dbReference type="CDD" id="cd09274">
    <property type="entry name" value="RNase_HI_RT_Ty3"/>
    <property type="match status" value="1"/>
</dbReference>
<evidence type="ECO:0000256" key="4">
    <source>
        <dbReference type="ARBA" id="ARBA00022722"/>
    </source>
</evidence>
<dbReference type="GO" id="GO:0046872">
    <property type="term" value="F:metal ion binding"/>
    <property type="evidence" value="ECO:0007669"/>
    <property type="project" value="UniProtKB-KW"/>
</dbReference>
<dbReference type="InterPro" id="IPR001584">
    <property type="entry name" value="Integrase_cat-core"/>
</dbReference>
<evidence type="ECO:0000313" key="17">
    <source>
        <dbReference type="EMBL" id="CDJ67523.1"/>
    </source>
</evidence>
<evidence type="ECO:0000256" key="8">
    <source>
        <dbReference type="ARBA" id="ARBA00022801"/>
    </source>
</evidence>
<dbReference type="GeneID" id="25473907"/>
<evidence type="ECO:0000256" key="13">
    <source>
        <dbReference type="ARBA" id="ARBA00023125"/>
    </source>
</evidence>
<name>U6MX09_9EIME</name>
<dbReference type="InterPro" id="IPR041588">
    <property type="entry name" value="Integrase_H2C2"/>
</dbReference>